<protein>
    <submittedName>
        <fullName evidence="2">Uncharacterized protein</fullName>
    </submittedName>
</protein>
<reference evidence="2 3" key="1">
    <citation type="journal article" date="2018" name="Nat. Ecol. Evol.">
        <title>Shark genomes provide insights into elasmobranch evolution and the origin of vertebrates.</title>
        <authorList>
            <person name="Hara Y"/>
            <person name="Yamaguchi K"/>
            <person name="Onimaru K"/>
            <person name="Kadota M"/>
            <person name="Koyanagi M"/>
            <person name="Keeley SD"/>
            <person name="Tatsumi K"/>
            <person name="Tanaka K"/>
            <person name="Motone F"/>
            <person name="Kageyama Y"/>
            <person name="Nozu R"/>
            <person name="Adachi N"/>
            <person name="Nishimura O"/>
            <person name="Nakagawa R"/>
            <person name="Tanegashima C"/>
            <person name="Kiyatake I"/>
            <person name="Matsumoto R"/>
            <person name="Murakumo K"/>
            <person name="Nishida K"/>
            <person name="Terakita A"/>
            <person name="Kuratani S"/>
            <person name="Sato K"/>
            <person name="Hyodo S Kuraku.S."/>
        </authorList>
    </citation>
    <scope>NUCLEOTIDE SEQUENCE [LARGE SCALE GENOMIC DNA]</scope>
</reference>
<name>A0A401Q2Q9_SCYTO</name>
<gene>
    <name evidence="2" type="ORF">scyTo_0016990</name>
</gene>
<dbReference type="Proteomes" id="UP000288216">
    <property type="component" value="Unassembled WGS sequence"/>
</dbReference>
<sequence>MLRRPSRDTSDPEQQMSPYSPNHKQLCNGGYQSPREEEDQRAVSACSKLSLFDKLTLSHNIWLQLGIEPACVKDVLGRQPPG</sequence>
<feature type="non-terminal residue" evidence="2">
    <location>
        <position position="82"/>
    </location>
</feature>
<keyword evidence="3" id="KW-1185">Reference proteome</keyword>
<comment type="caution">
    <text evidence="2">The sequence shown here is derived from an EMBL/GenBank/DDBJ whole genome shotgun (WGS) entry which is preliminary data.</text>
</comment>
<organism evidence="2 3">
    <name type="scientific">Scyliorhinus torazame</name>
    <name type="common">Cloudy catshark</name>
    <name type="synonym">Catulus torazame</name>
    <dbReference type="NCBI Taxonomy" id="75743"/>
    <lineage>
        <taxon>Eukaryota</taxon>
        <taxon>Metazoa</taxon>
        <taxon>Chordata</taxon>
        <taxon>Craniata</taxon>
        <taxon>Vertebrata</taxon>
        <taxon>Chondrichthyes</taxon>
        <taxon>Elasmobranchii</taxon>
        <taxon>Galeomorphii</taxon>
        <taxon>Galeoidea</taxon>
        <taxon>Carcharhiniformes</taxon>
        <taxon>Scyliorhinidae</taxon>
        <taxon>Scyliorhinus</taxon>
    </lineage>
</organism>
<evidence type="ECO:0000313" key="2">
    <source>
        <dbReference type="EMBL" id="GCB79646.1"/>
    </source>
</evidence>
<feature type="region of interest" description="Disordered" evidence="1">
    <location>
        <begin position="1"/>
        <end position="39"/>
    </location>
</feature>
<feature type="compositionally biased region" description="Basic and acidic residues" evidence="1">
    <location>
        <begin position="1"/>
        <end position="10"/>
    </location>
</feature>
<dbReference type="AlphaFoldDB" id="A0A401Q2Q9"/>
<proteinExistence type="predicted"/>
<feature type="compositionally biased region" description="Polar residues" evidence="1">
    <location>
        <begin position="12"/>
        <end position="25"/>
    </location>
</feature>
<evidence type="ECO:0000313" key="3">
    <source>
        <dbReference type="Proteomes" id="UP000288216"/>
    </source>
</evidence>
<dbReference type="EMBL" id="BFAA01010702">
    <property type="protein sequence ID" value="GCB79646.1"/>
    <property type="molecule type" value="Genomic_DNA"/>
</dbReference>
<accession>A0A401Q2Q9</accession>
<evidence type="ECO:0000256" key="1">
    <source>
        <dbReference type="SAM" id="MobiDB-lite"/>
    </source>
</evidence>